<accession>A0AAE0KSK6</accession>
<dbReference type="Pfam" id="PF01425">
    <property type="entry name" value="Amidase"/>
    <property type="match status" value="1"/>
</dbReference>
<feature type="domain" description="Amidase" evidence="1">
    <location>
        <begin position="45"/>
        <end position="144"/>
    </location>
</feature>
<dbReference type="InterPro" id="IPR036928">
    <property type="entry name" value="AS_sf"/>
</dbReference>
<dbReference type="PANTHER" id="PTHR46310:SF7">
    <property type="entry name" value="AMIDASE 1"/>
    <property type="match status" value="1"/>
</dbReference>
<organism evidence="2 3">
    <name type="scientific">Cymbomonas tetramitiformis</name>
    <dbReference type="NCBI Taxonomy" id="36881"/>
    <lineage>
        <taxon>Eukaryota</taxon>
        <taxon>Viridiplantae</taxon>
        <taxon>Chlorophyta</taxon>
        <taxon>Pyramimonadophyceae</taxon>
        <taxon>Pyramimonadales</taxon>
        <taxon>Pyramimonadaceae</taxon>
        <taxon>Cymbomonas</taxon>
    </lineage>
</organism>
<sequence>MNHLQRQGQMSPWDLAGESAFVERTDLCSRDSFEELPNHQDVCEHVLGGLSFALADTMSLEGFTTGFGHPIWKESHQAEEVTATGVRRALNAGATLLGKTVVGEFSYSLKSENPHYPMLPNPCPGFQDRSIGGSCSGGALAVATR</sequence>
<dbReference type="SUPFAM" id="SSF75304">
    <property type="entry name" value="Amidase signature (AS) enzymes"/>
    <property type="match status" value="1"/>
</dbReference>
<evidence type="ECO:0000313" key="2">
    <source>
        <dbReference type="EMBL" id="KAK3258935.1"/>
    </source>
</evidence>
<protein>
    <recommendedName>
        <fullName evidence="1">Amidase domain-containing protein</fullName>
    </recommendedName>
</protein>
<proteinExistence type="predicted"/>
<dbReference type="AlphaFoldDB" id="A0AAE0KSK6"/>
<keyword evidence="3" id="KW-1185">Reference proteome</keyword>
<comment type="caution">
    <text evidence="2">The sequence shown here is derived from an EMBL/GenBank/DDBJ whole genome shotgun (WGS) entry which is preliminary data.</text>
</comment>
<gene>
    <name evidence="2" type="ORF">CYMTET_32044</name>
</gene>
<dbReference type="InterPro" id="IPR023631">
    <property type="entry name" value="Amidase_dom"/>
</dbReference>
<reference evidence="2 3" key="1">
    <citation type="journal article" date="2015" name="Genome Biol. Evol.">
        <title>Comparative Genomics of a Bacterivorous Green Alga Reveals Evolutionary Causalities and Consequences of Phago-Mixotrophic Mode of Nutrition.</title>
        <authorList>
            <person name="Burns J.A."/>
            <person name="Paasch A."/>
            <person name="Narechania A."/>
            <person name="Kim E."/>
        </authorList>
    </citation>
    <scope>NUCLEOTIDE SEQUENCE [LARGE SCALE GENOMIC DNA]</scope>
    <source>
        <strain evidence="2 3">PLY_AMNH</strain>
    </source>
</reference>
<dbReference type="Proteomes" id="UP001190700">
    <property type="component" value="Unassembled WGS sequence"/>
</dbReference>
<name>A0AAE0KSK6_9CHLO</name>
<dbReference type="EMBL" id="LGRX02019139">
    <property type="protein sequence ID" value="KAK3258935.1"/>
    <property type="molecule type" value="Genomic_DNA"/>
</dbReference>
<dbReference type="Gene3D" id="3.90.1300.10">
    <property type="entry name" value="Amidase signature (AS) domain"/>
    <property type="match status" value="1"/>
</dbReference>
<dbReference type="PANTHER" id="PTHR46310">
    <property type="entry name" value="AMIDASE 1"/>
    <property type="match status" value="1"/>
</dbReference>
<evidence type="ECO:0000313" key="3">
    <source>
        <dbReference type="Proteomes" id="UP001190700"/>
    </source>
</evidence>
<evidence type="ECO:0000259" key="1">
    <source>
        <dbReference type="Pfam" id="PF01425"/>
    </source>
</evidence>